<evidence type="ECO:0008006" key="3">
    <source>
        <dbReference type="Google" id="ProtNLM"/>
    </source>
</evidence>
<reference evidence="1 2" key="1">
    <citation type="submission" date="2020-04" db="EMBL/GenBank/DDBJ databases">
        <title>Genome sequence of Altibacter aquimarinus strain ALE3EI.</title>
        <authorList>
            <person name="Oh H.-M."/>
            <person name="Jang D."/>
        </authorList>
    </citation>
    <scope>NUCLEOTIDE SEQUENCE [LARGE SCALE GENOMIC DNA]</scope>
    <source>
        <strain evidence="1 2">ALE3EI</strain>
    </source>
</reference>
<evidence type="ECO:0000313" key="1">
    <source>
        <dbReference type="EMBL" id="QNJ96997.1"/>
    </source>
</evidence>
<dbReference type="EMBL" id="CP052909">
    <property type="protein sequence ID" value="QNJ96997.1"/>
    <property type="molecule type" value="Genomic_DNA"/>
</dbReference>
<dbReference type="Pfam" id="PF11751">
    <property type="entry name" value="PorP_SprF"/>
    <property type="match status" value="1"/>
</dbReference>
<dbReference type="KEGG" id="alti:ALE3EI_0411"/>
<dbReference type="InterPro" id="IPR019861">
    <property type="entry name" value="PorP/SprF_Bacteroidetes"/>
</dbReference>
<accession>A0A7G8PRN1</accession>
<dbReference type="NCBIfam" id="TIGR03519">
    <property type="entry name" value="T9SS_PorP_fam"/>
    <property type="match status" value="1"/>
</dbReference>
<keyword evidence="2" id="KW-1185">Reference proteome</keyword>
<protein>
    <recommendedName>
        <fullName evidence="3">Type IX secretion system membrane protein PorP/SprF</fullName>
    </recommendedName>
</protein>
<dbReference type="AlphaFoldDB" id="A0A7G8PRN1"/>
<gene>
    <name evidence="1" type="ORF">ALE3EI_0411</name>
</gene>
<dbReference type="RefSeq" id="WP_186990352.1">
    <property type="nucleotide sequence ID" value="NZ_CP052909.1"/>
</dbReference>
<name>A0A7G8PRN1_9FLAO</name>
<dbReference type="Proteomes" id="UP000515514">
    <property type="component" value="Chromosome"/>
</dbReference>
<proteinExistence type="predicted"/>
<evidence type="ECO:0000313" key="2">
    <source>
        <dbReference type="Proteomes" id="UP000515514"/>
    </source>
</evidence>
<organism evidence="1 2">
    <name type="scientific">Constantimarinum furrinae</name>
    <dbReference type="NCBI Taxonomy" id="2562285"/>
    <lineage>
        <taxon>Bacteria</taxon>
        <taxon>Pseudomonadati</taxon>
        <taxon>Bacteroidota</taxon>
        <taxon>Flavobacteriia</taxon>
        <taxon>Flavobacteriales</taxon>
        <taxon>Flavobacteriaceae</taxon>
        <taxon>Altibacter/Constantimarinum group</taxon>
        <taxon>Constantimarinum</taxon>
    </lineage>
</organism>
<sequence length="307" mass="35106">MKEVKNIFVTIHFILFPLLGLCQQTPQFSQYMYNTISINPAYAGSREIMVINVLNRNQWVGIEGAPVTQTLSAHTSIPKSNLGVGLSVINDKLGFERMTYVYSDISYKIDLDAYDEYKLTFGIKAGFRKYSLDDELLNDPLYNNDPELANVDYKWDPNFGVGLYFRGDSFYLGLSAPKIFRYKNNTEYFSLDRMTYFLNGGYLLDVDRHIKIKPAFIVKYTDGAPISVDISSMMLINENLWIGANYRLGDSLGALLNFKLTEGFSVGYAYDYITSNLNYATAGSHELMLNYEFEFPKPRCTCKNLYN</sequence>